<dbReference type="SUPFAM" id="SSF49299">
    <property type="entry name" value="PKD domain"/>
    <property type="match status" value="1"/>
</dbReference>
<evidence type="ECO:0000259" key="1">
    <source>
        <dbReference type="PROSITE" id="PS50093"/>
    </source>
</evidence>
<dbReference type="SUPFAM" id="SSF53300">
    <property type="entry name" value="vWA-like"/>
    <property type="match status" value="1"/>
</dbReference>
<organism evidence="3 4">
    <name type="scientific">Flavobacterium cupriresistens</name>
    <dbReference type="NCBI Taxonomy" id="2893885"/>
    <lineage>
        <taxon>Bacteria</taxon>
        <taxon>Pseudomonadati</taxon>
        <taxon>Bacteroidota</taxon>
        <taxon>Flavobacteriia</taxon>
        <taxon>Flavobacteriales</taxon>
        <taxon>Flavobacteriaceae</taxon>
        <taxon>Flavobacterium</taxon>
    </lineage>
</organism>
<dbReference type="Gene3D" id="2.60.40.10">
    <property type="entry name" value="Immunoglobulins"/>
    <property type="match status" value="1"/>
</dbReference>
<evidence type="ECO:0000313" key="4">
    <source>
        <dbReference type="Proteomes" id="UP001273350"/>
    </source>
</evidence>
<dbReference type="PROSITE" id="PS50234">
    <property type="entry name" value="VWFA"/>
    <property type="match status" value="1"/>
</dbReference>
<dbReference type="Gene3D" id="2.60.120.260">
    <property type="entry name" value="Galactose-binding domain-like"/>
    <property type="match status" value="1"/>
</dbReference>
<name>A0ABU4R897_9FLAO</name>
<dbReference type="InterPro" id="IPR036465">
    <property type="entry name" value="vWFA_dom_sf"/>
</dbReference>
<keyword evidence="4" id="KW-1185">Reference proteome</keyword>
<protein>
    <submittedName>
        <fullName evidence="3">VWA domain-containing protein</fullName>
    </submittedName>
</protein>
<dbReference type="InterPro" id="IPR013783">
    <property type="entry name" value="Ig-like_fold"/>
</dbReference>
<evidence type="ECO:0000259" key="2">
    <source>
        <dbReference type="PROSITE" id="PS50234"/>
    </source>
</evidence>
<dbReference type="Pfam" id="PF00801">
    <property type="entry name" value="PKD"/>
    <property type="match status" value="1"/>
</dbReference>
<reference evidence="3 4" key="1">
    <citation type="submission" date="2023-11" db="EMBL/GenBank/DDBJ databases">
        <title>Unpublished Manusciprt.</title>
        <authorList>
            <person name="Saticioglu I.B."/>
            <person name="Ay H."/>
            <person name="Ajmi N."/>
            <person name="Altun S."/>
            <person name="Duman M."/>
        </authorList>
    </citation>
    <scope>NUCLEOTIDE SEQUENCE [LARGE SCALE GENOMIC DNA]</scope>
    <source>
        <strain evidence="3 4">Fl-318</strain>
    </source>
</reference>
<evidence type="ECO:0000313" key="3">
    <source>
        <dbReference type="EMBL" id="MDX6187720.1"/>
    </source>
</evidence>
<feature type="domain" description="PKD" evidence="1">
    <location>
        <begin position="61"/>
        <end position="119"/>
    </location>
</feature>
<feature type="domain" description="VWFA" evidence="2">
    <location>
        <begin position="269"/>
        <end position="472"/>
    </location>
</feature>
<dbReference type="EMBL" id="JAWXVI010000001">
    <property type="protein sequence ID" value="MDX6187720.1"/>
    <property type="molecule type" value="Genomic_DNA"/>
</dbReference>
<dbReference type="InterPro" id="IPR035986">
    <property type="entry name" value="PKD_dom_sf"/>
</dbReference>
<dbReference type="CDD" id="cd00146">
    <property type="entry name" value="PKD"/>
    <property type="match status" value="1"/>
</dbReference>
<dbReference type="Proteomes" id="UP001273350">
    <property type="component" value="Unassembled WGS sequence"/>
</dbReference>
<comment type="caution">
    <text evidence="3">The sequence shown here is derived from an EMBL/GenBank/DDBJ whole genome shotgun (WGS) entry which is preliminary data.</text>
</comment>
<sequence>MMNYLKIEKYWFLILSVVFCSFSSLAKEYKEPVINSIFGTAFSGFSSGIDVDGISETHCLNEKVTFTFETKGVNLNYVWSTETASGQVLNLSPADTSGMYSYTFTSAGNYIVKLTVTDTDNCSKTFKKEIIAIDCAAENSCTKDNLNTPVIKAIFATLVNKLISLPEATIVKGYTCDELNALAFYIKDQNPGIYNFVHNKQKGFVAFSFTDRPNYDIKIATNGNQIVDFTLDKYKSSEILTHLTTTVASGVTSFVNRINFCSDLYCVNHIAFVLDESGSISPAQAAKVRKQLKKYVQQQADDNDKLQSNIYVSITGMSDSDSYTRTDNLAAARLSNNDPATLQRFNRWIDKYRQRSGEGISASSDYWKTALDVTLNATMKPKIVVMITDGCQTNNVEALRDQTMARFSNSKSTLFTNTDKPHLYVAGIANGYYVDGGLTNTALPRNEDPNYVPEVTAGSTESRVAPVLRTSLKYLLSFGETEYPRDKIDDFRYDFYGHENFDLLGTFENEAFFSDYLKLSEFSCGLPTDKNYCTDCLSFQPVPEKEYLLSAWVKEEMAIQVKSYENAVINVVFFNNVNTNDVRYKIGSQSFVAKGDIIDGWQRVTSKFLIPAGTKTIGIELENKSSGVPVYFDDIRIHPLDGSVKTFVYDAETFKLMSELDENNYASFYEYDNEGGLVRIKKETAKGVKTIQETRSGTIINN</sequence>
<dbReference type="PROSITE" id="PS50093">
    <property type="entry name" value="PKD"/>
    <property type="match status" value="1"/>
</dbReference>
<proteinExistence type="predicted"/>
<dbReference type="InterPro" id="IPR002035">
    <property type="entry name" value="VWF_A"/>
</dbReference>
<accession>A0ABU4R897</accession>
<dbReference type="InterPro" id="IPR000601">
    <property type="entry name" value="PKD_dom"/>
</dbReference>
<dbReference type="Gene3D" id="3.40.50.410">
    <property type="entry name" value="von Willebrand factor, type A domain"/>
    <property type="match status" value="1"/>
</dbReference>
<dbReference type="RefSeq" id="WP_230002820.1">
    <property type="nucleotide sequence ID" value="NZ_CP087134.1"/>
</dbReference>
<gene>
    <name evidence="3" type="ORF">SGQ83_00010</name>
</gene>